<evidence type="ECO:0000313" key="2">
    <source>
        <dbReference type="Proteomes" id="UP001162483"/>
    </source>
</evidence>
<keyword evidence="2" id="KW-1185">Reference proteome</keyword>
<organism evidence="1 2">
    <name type="scientific">Staurois parvus</name>
    <dbReference type="NCBI Taxonomy" id="386267"/>
    <lineage>
        <taxon>Eukaryota</taxon>
        <taxon>Metazoa</taxon>
        <taxon>Chordata</taxon>
        <taxon>Craniata</taxon>
        <taxon>Vertebrata</taxon>
        <taxon>Euteleostomi</taxon>
        <taxon>Amphibia</taxon>
        <taxon>Batrachia</taxon>
        <taxon>Anura</taxon>
        <taxon>Neobatrachia</taxon>
        <taxon>Ranoidea</taxon>
        <taxon>Ranidae</taxon>
        <taxon>Staurois</taxon>
    </lineage>
</organism>
<evidence type="ECO:0000313" key="1">
    <source>
        <dbReference type="EMBL" id="CAI9572415.1"/>
    </source>
</evidence>
<protein>
    <submittedName>
        <fullName evidence="1">Uncharacterized protein</fullName>
    </submittedName>
</protein>
<comment type="caution">
    <text evidence="1">The sequence shown here is derived from an EMBL/GenBank/DDBJ whole genome shotgun (WGS) entry which is preliminary data.</text>
</comment>
<sequence>NSEVITSVPAESCAIIFDIKKYKGCNIVSICIRIKTSISEMDTNRYNVAVSILFNVKYNSGALCRDRRNVSAVIGFFTPTAEFEIISVN</sequence>
<accession>A0ABN9DKI9</accession>
<dbReference type="EMBL" id="CATNWA010014492">
    <property type="protein sequence ID" value="CAI9572415.1"/>
    <property type="molecule type" value="Genomic_DNA"/>
</dbReference>
<gene>
    <name evidence="1" type="ORF">SPARVUS_LOCUS7438801</name>
</gene>
<proteinExistence type="predicted"/>
<dbReference type="Proteomes" id="UP001162483">
    <property type="component" value="Unassembled WGS sequence"/>
</dbReference>
<reference evidence="1" key="1">
    <citation type="submission" date="2023-05" db="EMBL/GenBank/DDBJ databases">
        <authorList>
            <person name="Stuckert A."/>
        </authorList>
    </citation>
    <scope>NUCLEOTIDE SEQUENCE</scope>
</reference>
<name>A0ABN9DKI9_9NEOB</name>
<feature type="non-terminal residue" evidence="1">
    <location>
        <position position="1"/>
    </location>
</feature>